<dbReference type="PANTHER" id="PTHR19959:SF119">
    <property type="entry name" value="FUNGAL LIPASE-LIKE DOMAIN-CONTAINING PROTEIN"/>
    <property type="match status" value="1"/>
</dbReference>
<dbReference type="AlphaFoldDB" id="A0A8J9ZPT3"/>
<dbReference type="Gene3D" id="1.25.40.10">
    <property type="entry name" value="Tetratricopeptide repeat domain"/>
    <property type="match status" value="1"/>
</dbReference>
<gene>
    <name evidence="1" type="primary">Hypp2267</name>
    <name evidence="1" type="ORF">BLAG_LOCUS16715</name>
</gene>
<name>A0A8J9ZPT3_BRALA</name>
<reference evidence="1" key="1">
    <citation type="submission" date="2022-01" db="EMBL/GenBank/DDBJ databases">
        <authorList>
            <person name="Braso-Vives M."/>
        </authorList>
    </citation>
    <scope>NUCLEOTIDE SEQUENCE</scope>
</reference>
<keyword evidence="2" id="KW-1185">Reference proteome</keyword>
<dbReference type="SUPFAM" id="SSF48452">
    <property type="entry name" value="TPR-like"/>
    <property type="match status" value="1"/>
</dbReference>
<sequence length="409" mass="46534">MADMDRSLEVEVLKTLGDVNLEKGQLDKIPEKFDRAMMLYRTALLRCKDAEVAEKLRHLDKNLTEGFNNDTLVEYIKFMIEGIVDKNNILEVEAIKSLGDVHLKRGTETRDTTCFTKATALYNTALARCEGFQGTVALVQRLLCTAKVREETENIRKKGLRRSKQQQNHLTLGSSVTFGNTGALTDVTCHQFLSPNEYIASSTNIRATPDYRTYHDWLTKGDRALKDGKLNQAERDFASALKLIHDPNKPDRCKEAQCLSRLGDVYVQQGKRTRQELVTPYSDLEFAILIEDGKDNDDTRRYFLNLTHYLHLKVINLGETILPAMAIPSLNDFQSEDPEKTWFFDSITPRGFAFDGFMPWACKTPFGRSKTTTKPHFSLIQTPAKMAEFQQLDVSLSEGDHLPDILRRA</sequence>
<evidence type="ECO:0000313" key="2">
    <source>
        <dbReference type="Proteomes" id="UP000838412"/>
    </source>
</evidence>
<proteinExistence type="predicted"/>
<dbReference type="Proteomes" id="UP000838412">
    <property type="component" value="Chromosome 3"/>
</dbReference>
<dbReference type="InterPro" id="IPR011990">
    <property type="entry name" value="TPR-like_helical_dom_sf"/>
</dbReference>
<evidence type="ECO:0000313" key="1">
    <source>
        <dbReference type="EMBL" id="CAH1259393.1"/>
    </source>
</evidence>
<protein>
    <submittedName>
        <fullName evidence="1">Hypp2267 protein</fullName>
    </submittedName>
</protein>
<dbReference type="EMBL" id="OV696688">
    <property type="protein sequence ID" value="CAH1259393.1"/>
    <property type="molecule type" value="Genomic_DNA"/>
</dbReference>
<organism evidence="1 2">
    <name type="scientific">Branchiostoma lanceolatum</name>
    <name type="common">Common lancelet</name>
    <name type="synonym">Amphioxus lanceolatum</name>
    <dbReference type="NCBI Taxonomy" id="7740"/>
    <lineage>
        <taxon>Eukaryota</taxon>
        <taxon>Metazoa</taxon>
        <taxon>Chordata</taxon>
        <taxon>Cephalochordata</taxon>
        <taxon>Leptocardii</taxon>
        <taxon>Amphioxiformes</taxon>
        <taxon>Branchiostomatidae</taxon>
        <taxon>Branchiostoma</taxon>
    </lineage>
</organism>
<accession>A0A8J9ZPT3</accession>
<dbReference type="PANTHER" id="PTHR19959">
    <property type="entry name" value="KINESIN LIGHT CHAIN"/>
    <property type="match status" value="1"/>
</dbReference>